<reference evidence="2" key="1">
    <citation type="submission" date="2016-10" db="EMBL/GenBank/DDBJ databases">
        <authorList>
            <person name="Varghese N."/>
            <person name="Submissions S."/>
        </authorList>
    </citation>
    <scope>NUCLEOTIDE SEQUENCE [LARGE SCALE GENOMIC DNA]</scope>
    <source>
        <strain evidence="2">OV426</strain>
    </source>
</reference>
<organism evidence="1 2">
    <name type="scientific">Candidatus Pantoea varia</name>
    <dbReference type="NCBI Taxonomy" id="1881036"/>
    <lineage>
        <taxon>Bacteria</taxon>
        <taxon>Pseudomonadati</taxon>
        <taxon>Pseudomonadota</taxon>
        <taxon>Gammaproteobacteria</taxon>
        <taxon>Enterobacterales</taxon>
        <taxon>Erwiniaceae</taxon>
        <taxon>Pantoea</taxon>
    </lineage>
</organism>
<evidence type="ECO:0000313" key="1">
    <source>
        <dbReference type="EMBL" id="SFO14028.1"/>
    </source>
</evidence>
<proteinExistence type="predicted"/>
<sequence>MLLKGMNDPLLKAYQHPKSRMMISRFRGLAGDRRLSDWQAFCILVTGFTNYWYVQAGHYAINVTLTKTRQFDFLQDFLHFTVTLDGLIGDEHFRSPDFVLPHYDVPYEFCRWRNKRGYDALTTYVSKQGVKSHKGMFIASEGASPEEQVMKWEGVVNVYDKTFFSVANFNTTQEFLIKDISKSIQEGLLKHLSFYRDLFHYIFPTPAEARLQARDDRRYLAKK</sequence>
<dbReference type="EMBL" id="FOVG01000003">
    <property type="protein sequence ID" value="SFO14028.1"/>
    <property type="molecule type" value="Genomic_DNA"/>
</dbReference>
<dbReference type="RefSeq" id="WP_090965088.1">
    <property type="nucleotide sequence ID" value="NZ_FOVG01000003.1"/>
</dbReference>
<evidence type="ECO:0000313" key="2">
    <source>
        <dbReference type="Proteomes" id="UP000198968"/>
    </source>
</evidence>
<dbReference type="AlphaFoldDB" id="A0A1I5ERA8"/>
<protein>
    <submittedName>
        <fullName evidence="1">Uncharacterized protein</fullName>
    </submittedName>
</protein>
<keyword evidence="2" id="KW-1185">Reference proteome</keyword>
<name>A0A1I5ERA8_9GAMM</name>
<dbReference type="Proteomes" id="UP000198968">
    <property type="component" value="Unassembled WGS sequence"/>
</dbReference>
<gene>
    <name evidence="1" type="ORF">SAMN05428971_3073</name>
</gene>
<dbReference type="OrthoDB" id="6540829at2"/>
<accession>A0A1I5ERA8</accession>